<reference evidence="1 2" key="1">
    <citation type="submission" date="2024-08" db="EMBL/GenBank/DDBJ databases">
        <title>Mycobacterium servetensis sp. nov., a novel rapid-growing mycobacterial species recovered from a human patient in Zaragoza, Spain.</title>
        <authorList>
            <person name="Tristancho-Baro A.I."/>
            <person name="Buenestado-Serrano S."/>
            <person name="Garcia De Viedma D."/>
            <person name="Milagro-Beamonte A."/>
            <person name="Burillo N."/>
            <person name="Sanz S."/>
            <person name="Lopez-Calleja A.I."/>
            <person name="Penas-Utrilla D."/>
            <person name="Guardingo M."/>
            <person name="Garcia M.J."/>
            <person name="Vinuelas-Bayon J."/>
        </authorList>
    </citation>
    <scope>NUCLEOTIDE SEQUENCE [LARGE SCALE GENOMIC DNA]</scope>
    <source>
        <strain evidence="2">HUMS_12744610</strain>
    </source>
</reference>
<comment type="caution">
    <text evidence="1">The sequence shown here is derived from an EMBL/GenBank/DDBJ whole genome shotgun (WGS) entry which is preliminary data.</text>
</comment>
<keyword evidence="2" id="KW-1185">Reference proteome</keyword>
<dbReference type="EMBL" id="JBGEDP010000001">
    <property type="protein sequence ID" value="MEY8014881.1"/>
    <property type="molecule type" value="Genomic_DNA"/>
</dbReference>
<proteinExistence type="predicted"/>
<organism evidence="1 2">
    <name type="scientific">Mycobacterium servetii</name>
    <dbReference type="NCBI Taxonomy" id="3237418"/>
    <lineage>
        <taxon>Bacteria</taxon>
        <taxon>Bacillati</taxon>
        <taxon>Actinomycetota</taxon>
        <taxon>Actinomycetes</taxon>
        <taxon>Mycobacteriales</taxon>
        <taxon>Mycobacteriaceae</taxon>
        <taxon>Mycobacterium</taxon>
    </lineage>
</organism>
<dbReference type="RefSeq" id="WP_369737302.1">
    <property type="nucleotide sequence ID" value="NZ_JBGEDP010000001.1"/>
</dbReference>
<name>A0ABV4C020_9MYCO</name>
<sequence>MLNIDKNNTCTLELRKHHPQPVDAHNATQHPIPLWNNRFLGFTFPPRWHPGPHGKENLNSISAPGIEGRTSLDTLPAVRTLTVFSFAGYLVAAPVPAGS</sequence>
<evidence type="ECO:0000313" key="2">
    <source>
        <dbReference type="Proteomes" id="UP001564760"/>
    </source>
</evidence>
<protein>
    <submittedName>
        <fullName evidence="1">Uncharacterized protein</fullName>
    </submittedName>
</protein>
<accession>A0ABV4C020</accession>
<gene>
    <name evidence="1" type="ORF">AB8998_07595</name>
</gene>
<evidence type="ECO:0000313" key="1">
    <source>
        <dbReference type="EMBL" id="MEY8014881.1"/>
    </source>
</evidence>
<dbReference type="Proteomes" id="UP001564760">
    <property type="component" value="Unassembled WGS sequence"/>
</dbReference>